<sequence>MTKNEIESILDKILEEEGMQLDSPTSGDWDVLRIKFNCEFGDEFKSFIELMSTYIFPGDIFNVSTGRTNGNDSIELVYDFEMKGGNWNPKMMPFYGIGNGDYFCLNSDENPSSPVYYYYHEDSRVEKYADTFEEWIRDLPDFLE</sequence>
<dbReference type="EMBL" id="JAJHJB010000001">
    <property type="protein sequence ID" value="MCC5463776.1"/>
    <property type="molecule type" value="Genomic_DNA"/>
</dbReference>
<accession>A0ABS8HKS0</accession>
<dbReference type="SUPFAM" id="SSF160631">
    <property type="entry name" value="SMI1/KNR4-like"/>
    <property type="match status" value="1"/>
</dbReference>
<organism evidence="1 2">
    <name type="scientific">Pelosinus baikalensis</name>
    <dbReference type="NCBI Taxonomy" id="2892015"/>
    <lineage>
        <taxon>Bacteria</taxon>
        <taxon>Bacillati</taxon>
        <taxon>Bacillota</taxon>
        <taxon>Negativicutes</taxon>
        <taxon>Selenomonadales</taxon>
        <taxon>Sporomusaceae</taxon>
        <taxon>Pelosinus</taxon>
    </lineage>
</organism>
<evidence type="ECO:0000313" key="2">
    <source>
        <dbReference type="Proteomes" id="UP001165492"/>
    </source>
</evidence>
<dbReference type="RefSeq" id="WP_229533324.1">
    <property type="nucleotide sequence ID" value="NZ_JAJHJB010000001.1"/>
</dbReference>
<dbReference type="Proteomes" id="UP001165492">
    <property type="component" value="Unassembled WGS sequence"/>
</dbReference>
<gene>
    <name evidence="1" type="ORF">LMF89_00185</name>
</gene>
<protein>
    <submittedName>
        <fullName evidence="1">SMI1/KNR4 family protein</fullName>
    </submittedName>
</protein>
<dbReference type="InterPro" id="IPR037883">
    <property type="entry name" value="Knr4/Smi1-like_sf"/>
</dbReference>
<name>A0ABS8HKS0_9FIRM</name>
<reference evidence="1" key="1">
    <citation type="submission" date="2021-11" db="EMBL/GenBank/DDBJ databases">
        <title>Description of a new species Pelosinus isolated from the bottom sediments of Lake Baikal.</title>
        <authorList>
            <person name="Zakharyuk A."/>
        </authorList>
    </citation>
    <scope>NUCLEOTIDE SEQUENCE</scope>
    <source>
        <strain evidence="1">Bkl1</strain>
    </source>
</reference>
<dbReference type="Gene3D" id="3.40.1580.10">
    <property type="entry name" value="SMI1/KNR4-like"/>
    <property type="match status" value="1"/>
</dbReference>
<evidence type="ECO:0000313" key="1">
    <source>
        <dbReference type="EMBL" id="MCC5463776.1"/>
    </source>
</evidence>
<keyword evidence="2" id="KW-1185">Reference proteome</keyword>
<comment type="caution">
    <text evidence="1">The sequence shown here is derived from an EMBL/GenBank/DDBJ whole genome shotgun (WGS) entry which is preliminary data.</text>
</comment>
<proteinExistence type="predicted"/>
<dbReference type="Pfam" id="PF14567">
    <property type="entry name" value="SUKH_5"/>
    <property type="match status" value="1"/>
</dbReference>